<dbReference type="STRING" id="535712.A4Z71_00285"/>
<dbReference type="OrthoDB" id="9785139at2"/>
<dbReference type="SUPFAM" id="SSF47413">
    <property type="entry name" value="lambda repressor-like DNA-binding domains"/>
    <property type="match status" value="1"/>
</dbReference>
<proteinExistence type="predicted"/>
<dbReference type="PANTHER" id="PTHR30146:SF138">
    <property type="entry name" value="TRANSCRIPTIONAL REGULATORY PROTEIN"/>
    <property type="match status" value="1"/>
</dbReference>
<keyword evidence="2" id="KW-0238">DNA-binding</keyword>
<dbReference type="CDD" id="cd01392">
    <property type="entry name" value="HTH_LacI"/>
    <property type="match status" value="1"/>
</dbReference>
<organism evidence="5 6">
    <name type="scientific">Candidatus Rhodoluna planktonica</name>
    <dbReference type="NCBI Taxonomy" id="535712"/>
    <lineage>
        <taxon>Bacteria</taxon>
        <taxon>Bacillati</taxon>
        <taxon>Actinomycetota</taxon>
        <taxon>Actinomycetes</taxon>
        <taxon>Micrococcales</taxon>
        <taxon>Microbacteriaceae</taxon>
        <taxon>Luna cluster</taxon>
        <taxon>Luna-1 subcluster</taxon>
        <taxon>Rhodoluna</taxon>
    </lineage>
</organism>
<dbReference type="Pfam" id="PF13377">
    <property type="entry name" value="Peripla_BP_3"/>
    <property type="match status" value="1"/>
</dbReference>
<dbReference type="SUPFAM" id="SSF53822">
    <property type="entry name" value="Periplasmic binding protein-like I"/>
    <property type="match status" value="1"/>
</dbReference>
<dbReference type="GO" id="GO:0000976">
    <property type="term" value="F:transcription cis-regulatory region binding"/>
    <property type="evidence" value="ECO:0007669"/>
    <property type="project" value="TreeGrafter"/>
</dbReference>
<dbReference type="PROSITE" id="PS50932">
    <property type="entry name" value="HTH_LACI_2"/>
    <property type="match status" value="1"/>
</dbReference>
<dbReference type="Gene3D" id="3.40.50.2300">
    <property type="match status" value="2"/>
</dbReference>
<evidence type="ECO:0000256" key="2">
    <source>
        <dbReference type="ARBA" id="ARBA00023125"/>
    </source>
</evidence>
<dbReference type="PANTHER" id="PTHR30146">
    <property type="entry name" value="LACI-RELATED TRANSCRIPTIONAL REPRESSOR"/>
    <property type="match status" value="1"/>
</dbReference>
<evidence type="ECO:0000256" key="1">
    <source>
        <dbReference type="ARBA" id="ARBA00023015"/>
    </source>
</evidence>
<dbReference type="SMART" id="SM00354">
    <property type="entry name" value="HTH_LACI"/>
    <property type="match status" value="1"/>
</dbReference>
<dbReference type="InterPro" id="IPR000843">
    <property type="entry name" value="HTH_LacI"/>
</dbReference>
<dbReference type="RefSeq" id="WP_070954015.1">
    <property type="nucleotide sequence ID" value="NZ_CP015208.1"/>
</dbReference>
<dbReference type="KEGG" id="rpla:A4Z71_00285"/>
<dbReference type="EMBL" id="CP015208">
    <property type="protein sequence ID" value="AOY55498.1"/>
    <property type="molecule type" value="Genomic_DNA"/>
</dbReference>
<protein>
    <recommendedName>
        <fullName evidence="4">HTH lacI-type domain-containing protein</fullName>
    </recommendedName>
</protein>
<feature type="domain" description="HTH lacI-type" evidence="4">
    <location>
        <begin position="5"/>
        <end position="59"/>
    </location>
</feature>
<evidence type="ECO:0000256" key="3">
    <source>
        <dbReference type="ARBA" id="ARBA00023163"/>
    </source>
</evidence>
<evidence type="ECO:0000259" key="4">
    <source>
        <dbReference type="PROSITE" id="PS50932"/>
    </source>
</evidence>
<dbReference type="InterPro" id="IPR028082">
    <property type="entry name" value="Peripla_BP_I"/>
</dbReference>
<sequence length="339" mass="36242">MAKRPTIRDVAEAAGVSKSLAAMVFSSEAGVSADRRDKVLAAAKKLGYTPNQWARSLRSGSGSFVGILLNDLHNPLLTEIADLTRNALLEKGQQSFVSAVVISEKNGKRFVEPSSIHSLLDLKPKGLVVVGGLPDLKPFKTLPEDVPVIIATAPAAGLPNATVVRSDDDKGLWLLVDHLVDLGHKRIAYVGPDDSPNSIARMSGYKKAMLDRGLEKYIVTQVAERNEAGGYAAAKLLLQDKNAPTAIIGFNDNIAFGVQGAVSEHAKAGMTPVAVAGYDNTYVADLARVSLTSIEQEKEAIAMKVSELITNPRVAAEYRGREITLLPRLVVRNSTLKPS</sequence>
<dbReference type="InterPro" id="IPR046335">
    <property type="entry name" value="LacI/GalR-like_sensor"/>
</dbReference>
<keyword evidence="6" id="KW-1185">Reference proteome</keyword>
<gene>
    <name evidence="5" type="ORF">A4Z71_00285</name>
</gene>
<dbReference type="Pfam" id="PF00356">
    <property type="entry name" value="LacI"/>
    <property type="match status" value="1"/>
</dbReference>
<dbReference type="Gene3D" id="1.10.260.40">
    <property type="entry name" value="lambda repressor-like DNA-binding domains"/>
    <property type="match status" value="1"/>
</dbReference>
<dbReference type="AlphaFoldDB" id="A0A1D9DXG0"/>
<dbReference type="Proteomes" id="UP000243784">
    <property type="component" value="Chromosome"/>
</dbReference>
<accession>A0A1D9DXG0</accession>
<name>A0A1D9DXG0_9MICO</name>
<dbReference type="CDD" id="cd06267">
    <property type="entry name" value="PBP1_LacI_sugar_binding-like"/>
    <property type="match status" value="1"/>
</dbReference>
<reference evidence="5 6" key="1">
    <citation type="journal article" date="2016" name="Biochim. Biophys. Acta">
        <title>Photochemical characterization of actinorhodopsin and its functional existence in the natural host.</title>
        <authorList>
            <person name="Nakamura S."/>
            <person name="Kikukawa T."/>
            <person name="Tamogami J."/>
            <person name="Kamiya M."/>
            <person name="Aizawa T."/>
            <person name="Hahn M.W."/>
            <person name="Ihara K."/>
            <person name="Kamo N."/>
            <person name="Demura M."/>
        </authorList>
    </citation>
    <scope>NUCLEOTIDE SEQUENCE [LARGE SCALE GENOMIC DNA]</scope>
    <source>
        <strain evidence="5 6">MWH-Dar1</strain>
    </source>
</reference>
<dbReference type="InterPro" id="IPR010982">
    <property type="entry name" value="Lambda_DNA-bd_dom_sf"/>
</dbReference>
<evidence type="ECO:0000313" key="6">
    <source>
        <dbReference type="Proteomes" id="UP000243784"/>
    </source>
</evidence>
<evidence type="ECO:0000313" key="5">
    <source>
        <dbReference type="EMBL" id="AOY55498.1"/>
    </source>
</evidence>
<keyword evidence="1" id="KW-0805">Transcription regulation</keyword>
<dbReference type="GO" id="GO:0003700">
    <property type="term" value="F:DNA-binding transcription factor activity"/>
    <property type="evidence" value="ECO:0007669"/>
    <property type="project" value="TreeGrafter"/>
</dbReference>
<keyword evidence="3" id="KW-0804">Transcription</keyword>